<dbReference type="Pfam" id="PF12879">
    <property type="entry name" value="SICA_C"/>
    <property type="match status" value="1"/>
</dbReference>
<keyword evidence="2" id="KW-0812">Transmembrane</keyword>
<evidence type="ECO:0000256" key="2">
    <source>
        <dbReference type="SAM" id="Phobius"/>
    </source>
</evidence>
<keyword evidence="2" id="KW-0472">Membrane</keyword>
<keyword evidence="2" id="KW-1133">Transmembrane helix</keyword>
<organism evidence="4 5">
    <name type="scientific">Plasmodium ovale wallikeri</name>
    <dbReference type="NCBI Taxonomy" id="864142"/>
    <lineage>
        <taxon>Eukaryota</taxon>
        <taxon>Sar</taxon>
        <taxon>Alveolata</taxon>
        <taxon>Apicomplexa</taxon>
        <taxon>Aconoidasida</taxon>
        <taxon>Haemosporida</taxon>
        <taxon>Plasmodiidae</taxon>
        <taxon>Plasmodium</taxon>
        <taxon>Plasmodium (Plasmodium)</taxon>
    </lineage>
</organism>
<evidence type="ECO:0000256" key="1">
    <source>
        <dbReference type="SAM" id="MobiDB-lite"/>
    </source>
</evidence>
<reference evidence="5" key="1">
    <citation type="submission" date="2016-05" db="EMBL/GenBank/DDBJ databases">
        <authorList>
            <person name="Naeem Raeece"/>
        </authorList>
    </citation>
    <scope>NUCLEOTIDE SEQUENCE [LARGE SCALE GENOMIC DNA]</scope>
</reference>
<feature type="region of interest" description="Disordered" evidence="1">
    <location>
        <begin position="182"/>
        <end position="253"/>
    </location>
</feature>
<gene>
    <name evidence="4" type="ORF">POVWA2_063460</name>
</gene>
<name>A0A1A9A8V8_PLAOA</name>
<dbReference type="EMBL" id="FLRE01000309">
    <property type="protein sequence ID" value="SBT52542.1"/>
    <property type="molecule type" value="Genomic_DNA"/>
</dbReference>
<dbReference type="Proteomes" id="UP000078550">
    <property type="component" value="Unassembled WGS sequence"/>
</dbReference>
<sequence length="676" mass="79804">MDHTLVTILHGALNIINEFKKKNEHGIDYKNLCNQLNNYVISQKRCVKEVIKSKKKTFERSEWKDIIRGLVLTYNNQDVKRLCYYEDDNETSKKKYVLNIHTAFRNFCIEKKARLQNLSDMDFEECNEYLSWINGKIKYLQGIDPDYKYIEEYKEYFNIHDNCNYPWLLKKNPDITCTMTTRTKAKERKGEGKSLGDTSQIIPPVMKDSSTSDKKDTPPTAQPSPKVEGDLRSGNPPNTGLEKTPAQSIPTADDNANNVQQIYDGNLQGTPIDESPPEYSDPEVQEFIKKYIQNSFHGQIITHDTRHAINRMPDTIYKYNTNHVQGKEITSLTTKPNNFIPLNVLYSQRFVQLLRSQRFHEFLQLKSFRQLLHSERFLSHLLSKERIVPSIIHSEQVPPPIPHREFYLPKSKPTKTQVAFIQKPADNKIKDIVKVKIDPAIPGPSYFRSPFMIYTLVFLTISTAITILYLLSKYTSFGWLFSKKKKKKRLKRQLEIKKMPEESRIFDKITNYSVNDMPYENKTHDDNNICTKIKIQKSIINKNISLPKKKKNKGKAIIDIHMEMLNECKNNEWELNKNDFLEICLEEFIREKNKIYSNSENTNLVMKNISIQNTKEDKMVLLDKWTERYRHIWEKFKSENAFKVLQYEWKKEEKEYLETTFDYIHLLYCLYSIFIY</sequence>
<accession>A0A1A9A8V8</accession>
<evidence type="ECO:0000313" key="4">
    <source>
        <dbReference type="EMBL" id="SBT52542.1"/>
    </source>
</evidence>
<dbReference type="InterPro" id="IPR024288">
    <property type="entry name" value="SICA_C"/>
</dbReference>
<evidence type="ECO:0000259" key="3">
    <source>
        <dbReference type="Pfam" id="PF12879"/>
    </source>
</evidence>
<evidence type="ECO:0000313" key="5">
    <source>
        <dbReference type="Proteomes" id="UP000078550"/>
    </source>
</evidence>
<feature type="transmembrane region" description="Helical" evidence="2">
    <location>
        <begin position="451"/>
        <end position="481"/>
    </location>
</feature>
<dbReference type="AlphaFoldDB" id="A0A1A9A8V8"/>
<proteinExistence type="predicted"/>
<feature type="domain" description="Schizont-infected cell agglutination C-terminal" evidence="3">
    <location>
        <begin position="554"/>
        <end position="590"/>
    </location>
</feature>
<protein>
    <submittedName>
        <fullName evidence="4">STP1 protein</fullName>
    </submittedName>
</protein>